<proteinExistence type="predicted"/>
<organism evidence="2 3">
    <name type="scientific">Polarella glacialis</name>
    <name type="common">Dinoflagellate</name>
    <dbReference type="NCBI Taxonomy" id="89957"/>
    <lineage>
        <taxon>Eukaryota</taxon>
        <taxon>Sar</taxon>
        <taxon>Alveolata</taxon>
        <taxon>Dinophyceae</taxon>
        <taxon>Suessiales</taxon>
        <taxon>Suessiaceae</taxon>
        <taxon>Polarella</taxon>
    </lineage>
</organism>
<keyword evidence="3" id="KW-1185">Reference proteome</keyword>
<gene>
    <name evidence="2" type="ORF">PGLA1383_LOCUS43068</name>
</gene>
<evidence type="ECO:0000313" key="3">
    <source>
        <dbReference type="Proteomes" id="UP000654075"/>
    </source>
</evidence>
<protein>
    <submittedName>
        <fullName evidence="2">Uncharacterized protein</fullName>
    </submittedName>
</protein>
<feature type="compositionally biased region" description="Low complexity" evidence="1">
    <location>
        <begin position="58"/>
        <end position="70"/>
    </location>
</feature>
<reference evidence="2" key="1">
    <citation type="submission" date="2021-02" db="EMBL/GenBank/DDBJ databases">
        <authorList>
            <person name="Dougan E. K."/>
            <person name="Rhodes N."/>
            <person name="Thang M."/>
            <person name="Chan C."/>
        </authorList>
    </citation>
    <scope>NUCLEOTIDE SEQUENCE</scope>
</reference>
<feature type="non-terminal residue" evidence="2">
    <location>
        <position position="70"/>
    </location>
</feature>
<dbReference type="Proteomes" id="UP000654075">
    <property type="component" value="Unassembled WGS sequence"/>
</dbReference>
<comment type="caution">
    <text evidence="2">The sequence shown here is derived from an EMBL/GenBank/DDBJ whole genome shotgun (WGS) entry which is preliminary data.</text>
</comment>
<dbReference type="AlphaFoldDB" id="A0A813GTF1"/>
<name>A0A813GTF1_POLGL</name>
<dbReference type="EMBL" id="CAJNNV010028899">
    <property type="protein sequence ID" value="CAE8626101.1"/>
    <property type="molecule type" value="Genomic_DNA"/>
</dbReference>
<sequence length="70" mass="7434">VERDSAEGALCGGCSQVVVLPGRGLRGSVMGSGLDCSLRFGDTMMVAGLEHGSYSKAQQQPQRQQRQQSH</sequence>
<accession>A0A813GTF1</accession>
<evidence type="ECO:0000313" key="2">
    <source>
        <dbReference type="EMBL" id="CAE8626101.1"/>
    </source>
</evidence>
<evidence type="ECO:0000256" key="1">
    <source>
        <dbReference type="SAM" id="MobiDB-lite"/>
    </source>
</evidence>
<feature type="region of interest" description="Disordered" evidence="1">
    <location>
        <begin position="51"/>
        <end position="70"/>
    </location>
</feature>